<comment type="caution">
    <text evidence="2">The sequence shown here is derived from an EMBL/GenBank/DDBJ whole genome shotgun (WGS) entry which is preliminary data.</text>
</comment>
<dbReference type="Gene3D" id="1.25.40.10">
    <property type="entry name" value="Tetratricopeptide repeat domain"/>
    <property type="match status" value="1"/>
</dbReference>
<evidence type="ECO:0000259" key="1">
    <source>
        <dbReference type="Pfam" id="PF12770"/>
    </source>
</evidence>
<dbReference type="Proteomes" id="UP000605201">
    <property type="component" value="Unassembled WGS sequence"/>
</dbReference>
<gene>
    <name evidence="2" type="ORF">H8D96_02350</name>
</gene>
<protein>
    <submittedName>
        <fullName evidence="2">CHAT domain-containing protein</fullName>
    </submittedName>
</protein>
<dbReference type="Pfam" id="PF12770">
    <property type="entry name" value="CHAT"/>
    <property type="match status" value="1"/>
</dbReference>
<dbReference type="InterPro" id="IPR024983">
    <property type="entry name" value="CHAT_dom"/>
</dbReference>
<dbReference type="AlphaFoldDB" id="A0A8J6NQN9"/>
<dbReference type="InterPro" id="IPR011990">
    <property type="entry name" value="TPR-like_helical_dom_sf"/>
</dbReference>
<reference evidence="2 3" key="1">
    <citation type="submission" date="2020-08" db="EMBL/GenBank/DDBJ databases">
        <title>Bridging the membrane lipid divide: bacteria of the FCB group superphylum have the potential to synthesize archaeal ether lipids.</title>
        <authorList>
            <person name="Villanueva L."/>
            <person name="Von Meijenfeldt F.A.B."/>
            <person name="Westbye A.B."/>
            <person name="Yadav S."/>
            <person name="Hopmans E.C."/>
            <person name="Dutilh B.E."/>
            <person name="Sinninghe Damste J.S."/>
        </authorList>
    </citation>
    <scope>NUCLEOTIDE SEQUENCE [LARGE SCALE GENOMIC DNA]</scope>
    <source>
        <strain evidence="2">NIOZ-UU17</strain>
    </source>
</reference>
<proteinExistence type="predicted"/>
<name>A0A8J6NQN9_9BACT</name>
<feature type="domain" description="CHAT" evidence="1">
    <location>
        <begin position="425"/>
        <end position="780"/>
    </location>
</feature>
<evidence type="ECO:0000313" key="2">
    <source>
        <dbReference type="EMBL" id="MBC8430739.1"/>
    </source>
</evidence>
<dbReference type="EMBL" id="JACNIG010000077">
    <property type="protein sequence ID" value="MBC8430739.1"/>
    <property type="molecule type" value="Genomic_DNA"/>
</dbReference>
<organism evidence="2 3">
    <name type="scientific">Candidatus Desulfatibia vada</name>
    <dbReference type="NCBI Taxonomy" id="2841696"/>
    <lineage>
        <taxon>Bacteria</taxon>
        <taxon>Pseudomonadati</taxon>
        <taxon>Thermodesulfobacteriota</taxon>
        <taxon>Desulfobacteria</taxon>
        <taxon>Desulfobacterales</taxon>
        <taxon>Desulfobacterales incertae sedis</taxon>
        <taxon>Candidatus Desulfatibia</taxon>
    </lineage>
</organism>
<accession>A0A8J6NQN9</accession>
<evidence type="ECO:0000313" key="3">
    <source>
        <dbReference type="Proteomes" id="UP000605201"/>
    </source>
</evidence>
<sequence>MYLANNLAKQGKLIEAEQVARETLKESIAICGKESGYTGKVVGQLAGIKLAQGNLTDAEKLAHALIRVYERIGISPHSRLWGEARTLIGDILVARLDFNKAVDAYAVAEQMLAGNQLYQAKVLNRNRNRILALLKTGHIEAASEIIPSLYRSAKEFLGENNYHTAEALALRAMLSAARGDDQRMFEDFSTAMPVLFHDDFEMGLDYLAKQRRTILAQAYIELLKDLHADNRDTDLGVNGSDVAFQLVQNLGKGAMTGAANAAMARAAAAHDPALYELVRKEQDLDIQLNATQAALADAIAVQESPNRLQIIESRRAELETVRQAKVVLLDEIMVQFPKYTNFIRPKSVGVKDAQQLLQPEESLLIVFPMANRTYVWAIPYQGAIRFHSMEITQTDLEHLVSGLRKALTPQVDTLGDIPAFDVLAAYELYQEMLAPVADAWAGAKDLIVIASGSLGQLPFSLLPTSAPEIGPETEVLFSRYRNISWLIREVSLARMPSVSNFIAARQMQAQKIAERMFAGFGDPVFNIAQIAAAAPAGEATGMAGQGSGIRLRGMRTSSQGDLDNAGTSSVGLSCLNRLPDTAEEINAIARILNADLDSDVFLGKAASEHRVKTMNLADRRIIVFASHGLLPGDLDGLYEPAIALSAPAVTGEKEDGLLTMSEVLKLKLNADWIVLSACNTGAGKGAGAEAMSGLGRAFIYAGSRALLVSMWPVETTSAKQLTTGLFQYQKTHTSMSRSRALQNIMLDLIDNHHVKDPSSGQIMSSYAHPLFWAPFIVFGDGGK</sequence>
<dbReference type="SUPFAM" id="SSF48452">
    <property type="entry name" value="TPR-like"/>
    <property type="match status" value="1"/>
</dbReference>